<evidence type="ECO:0000256" key="6">
    <source>
        <dbReference type="ARBA" id="ARBA00023180"/>
    </source>
</evidence>
<protein>
    <submittedName>
        <fullName evidence="8">Prominin-1-a</fullName>
    </submittedName>
</protein>
<keyword evidence="4 7" id="KW-1133">Transmembrane helix</keyword>
<evidence type="ECO:0000256" key="5">
    <source>
        <dbReference type="ARBA" id="ARBA00023136"/>
    </source>
</evidence>
<reference evidence="8 9" key="1">
    <citation type="journal article" date="2021" name="Elife">
        <title>Chloroplast acquisition without the gene transfer in kleptoplastic sea slugs, Plakobranchus ocellatus.</title>
        <authorList>
            <person name="Maeda T."/>
            <person name="Takahashi S."/>
            <person name="Yoshida T."/>
            <person name="Shimamura S."/>
            <person name="Takaki Y."/>
            <person name="Nagai Y."/>
            <person name="Toyoda A."/>
            <person name="Suzuki Y."/>
            <person name="Arimoto A."/>
            <person name="Ishii H."/>
            <person name="Satoh N."/>
            <person name="Nishiyama T."/>
            <person name="Hasebe M."/>
            <person name="Maruyama T."/>
            <person name="Minagawa J."/>
            <person name="Obokata J."/>
            <person name="Shigenobu S."/>
        </authorList>
    </citation>
    <scope>NUCLEOTIDE SEQUENCE [LARGE SCALE GENOMIC DNA]</scope>
</reference>
<proteinExistence type="inferred from homology"/>
<feature type="transmembrane region" description="Helical" evidence="7">
    <location>
        <begin position="513"/>
        <end position="535"/>
    </location>
</feature>
<keyword evidence="5 7" id="KW-0472">Membrane</keyword>
<dbReference type="PANTHER" id="PTHR22730">
    <property type="entry name" value="PROMININ PROM PROTEIN"/>
    <property type="match status" value="1"/>
</dbReference>
<keyword evidence="3 7" id="KW-0812">Transmembrane</keyword>
<sequence>MLDVSALHSAASNLESELGSLANDIDAVTASSCASSCSPNLCASLRTSTLRNSALNVSSLPDLNSTWIVIEAVRSRNQFTELAISTRERLGRISETIDQASGDIKKAVNSSLMEYSDLIHSLSDGVFKTMTEAFPAEEVIEESTDIVETALDYDKYRQYFGVALTSVFIFLVLIYSAGLILGVIYYDETALPTERRAGSNLGGNILLFGVALTFLLGALFMVLTILAFLFGSLLEKGCEPVEDLGYFKEFLDKGKVPGYSLSDITLGIDDLELNTYDVLIGCRADLTPWTVLKMNKVVPLEDYLLYLNYLGNLGQLLANLQLVDISMFRVVTSDLVQSLSDIQTIDPSDVDFDSIKNVLLEQPVSIDISATLTEMRGIRDACNGQAEALWSNFISRMESIEQNEVAQVQSSLNDLQASSSALESSMYSFAESAQEIITSAAYIDAQLQNNMTSILLQSSAGLAGRMLTYLDSYATEVVYVIYNSLGNCRILWNMYKSISIVLCDYGVDTLNGYWFSIGWALFFFTPIIIVAALLANHYKTMDAAVGYQEFDDILEEGDYPDVPAETSFSGAHPTSSVQS</sequence>
<evidence type="ECO:0000256" key="7">
    <source>
        <dbReference type="SAM" id="Phobius"/>
    </source>
</evidence>
<evidence type="ECO:0000256" key="3">
    <source>
        <dbReference type="ARBA" id="ARBA00022692"/>
    </source>
</evidence>
<dbReference type="EMBL" id="BLXT01003909">
    <property type="protein sequence ID" value="GFO07812.1"/>
    <property type="molecule type" value="Genomic_DNA"/>
</dbReference>
<keyword evidence="9" id="KW-1185">Reference proteome</keyword>
<evidence type="ECO:0000256" key="4">
    <source>
        <dbReference type="ARBA" id="ARBA00022989"/>
    </source>
</evidence>
<gene>
    <name evidence="8" type="ORF">PoB_003431700</name>
</gene>
<dbReference type="InterPro" id="IPR008795">
    <property type="entry name" value="Prominin"/>
</dbReference>
<dbReference type="PANTHER" id="PTHR22730:SF1">
    <property type="entry name" value="PROMININ-LIKE PROTEIN"/>
    <property type="match status" value="1"/>
</dbReference>
<evidence type="ECO:0000313" key="8">
    <source>
        <dbReference type="EMBL" id="GFO07812.1"/>
    </source>
</evidence>
<dbReference type="GO" id="GO:0016020">
    <property type="term" value="C:membrane"/>
    <property type="evidence" value="ECO:0007669"/>
    <property type="project" value="UniProtKB-SubCell"/>
</dbReference>
<evidence type="ECO:0000313" key="9">
    <source>
        <dbReference type="Proteomes" id="UP000735302"/>
    </source>
</evidence>
<name>A0AAV4ALL3_9GAST</name>
<accession>A0AAV4ALL3</accession>
<evidence type="ECO:0000256" key="1">
    <source>
        <dbReference type="ARBA" id="ARBA00004141"/>
    </source>
</evidence>
<feature type="transmembrane region" description="Helical" evidence="7">
    <location>
        <begin position="205"/>
        <end position="230"/>
    </location>
</feature>
<feature type="transmembrane region" description="Helical" evidence="7">
    <location>
        <begin position="159"/>
        <end position="185"/>
    </location>
</feature>
<comment type="subcellular location">
    <subcellularLocation>
        <location evidence="1">Membrane</location>
        <topology evidence="1">Multi-pass membrane protein</topology>
    </subcellularLocation>
</comment>
<comment type="caution">
    <text evidence="8">The sequence shown here is derived from an EMBL/GenBank/DDBJ whole genome shotgun (WGS) entry which is preliminary data.</text>
</comment>
<organism evidence="8 9">
    <name type="scientific">Plakobranchus ocellatus</name>
    <dbReference type="NCBI Taxonomy" id="259542"/>
    <lineage>
        <taxon>Eukaryota</taxon>
        <taxon>Metazoa</taxon>
        <taxon>Spiralia</taxon>
        <taxon>Lophotrochozoa</taxon>
        <taxon>Mollusca</taxon>
        <taxon>Gastropoda</taxon>
        <taxon>Heterobranchia</taxon>
        <taxon>Euthyneura</taxon>
        <taxon>Panpulmonata</taxon>
        <taxon>Sacoglossa</taxon>
        <taxon>Placobranchoidea</taxon>
        <taxon>Plakobranchidae</taxon>
        <taxon>Plakobranchus</taxon>
    </lineage>
</organism>
<comment type="similarity">
    <text evidence="2">Belongs to the prominin family.</text>
</comment>
<keyword evidence="6" id="KW-0325">Glycoprotein</keyword>
<evidence type="ECO:0000256" key="2">
    <source>
        <dbReference type="ARBA" id="ARBA00006058"/>
    </source>
</evidence>
<dbReference type="Pfam" id="PF05478">
    <property type="entry name" value="Prominin"/>
    <property type="match status" value="1"/>
</dbReference>
<dbReference type="Proteomes" id="UP000735302">
    <property type="component" value="Unassembled WGS sequence"/>
</dbReference>
<dbReference type="AlphaFoldDB" id="A0AAV4ALL3"/>